<dbReference type="Proteomes" id="UP001362999">
    <property type="component" value="Unassembled WGS sequence"/>
</dbReference>
<dbReference type="AlphaFoldDB" id="A0AAW0C842"/>
<accession>A0AAW0C842</accession>
<dbReference type="InterPro" id="IPR032675">
    <property type="entry name" value="LRR_dom_sf"/>
</dbReference>
<proteinExistence type="predicted"/>
<comment type="caution">
    <text evidence="1">The sequence shown here is derived from an EMBL/GenBank/DDBJ whole genome shotgun (WGS) entry which is preliminary data.</text>
</comment>
<keyword evidence="2" id="KW-1185">Reference proteome</keyword>
<evidence type="ECO:0008006" key="3">
    <source>
        <dbReference type="Google" id="ProtNLM"/>
    </source>
</evidence>
<gene>
    <name evidence="1" type="ORF">R3P38DRAFT_603478</name>
</gene>
<dbReference type="EMBL" id="JAWWNJ010000019">
    <property type="protein sequence ID" value="KAK7035684.1"/>
    <property type="molecule type" value="Genomic_DNA"/>
</dbReference>
<dbReference type="Gene3D" id="3.80.10.10">
    <property type="entry name" value="Ribonuclease Inhibitor"/>
    <property type="match status" value="1"/>
</dbReference>
<sequence>MHRALHISEIVDLILAELSRLSSNPFGAFIVNRPGPSNGSLAALARTCKSFQNPALSWLWREQFTLRNLLKCLPSHLWEQVKINEWPHSLFRITKTTQPSDWEIPLAYALRVQTLHLSAIEVASCADSVYEILSSELPRDFLCPKLTSVSLLYTFSPHPSHITHARLFLGPKVVDVRLALPMGSDEMMLELPIQYPALKGLDISLGLNCDTASKIALSLTQITHLRLDFINREALEHISQLITLQSLTLVCPDLEDMGGPLLSLSKPTSGASRFPALKNFRLDEIKVECATELVSVIIGSPLHTVYISTEDDLPNKSTTHQLYTTLADHISHTSLRDLSIGKETSLHVDAAFDVPFAEYIIDGNSLTLLFPFKNLNNVLLDAPLGFVISDSTI</sequence>
<reference evidence="1 2" key="1">
    <citation type="journal article" date="2024" name="J Genomics">
        <title>Draft genome sequencing and assembly of Favolaschia claudopus CIRM-BRFM 2984 isolated from oak limbs.</title>
        <authorList>
            <person name="Navarro D."/>
            <person name="Drula E."/>
            <person name="Chaduli D."/>
            <person name="Cazenave R."/>
            <person name="Ahrendt S."/>
            <person name="Wang J."/>
            <person name="Lipzen A."/>
            <person name="Daum C."/>
            <person name="Barry K."/>
            <person name="Grigoriev I.V."/>
            <person name="Favel A."/>
            <person name="Rosso M.N."/>
            <person name="Martin F."/>
        </authorList>
    </citation>
    <scope>NUCLEOTIDE SEQUENCE [LARGE SCALE GENOMIC DNA]</scope>
    <source>
        <strain evidence="1 2">CIRM-BRFM 2984</strain>
    </source>
</reference>
<name>A0AAW0C842_9AGAR</name>
<evidence type="ECO:0000313" key="1">
    <source>
        <dbReference type="EMBL" id="KAK7035684.1"/>
    </source>
</evidence>
<evidence type="ECO:0000313" key="2">
    <source>
        <dbReference type="Proteomes" id="UP001362999"/>
    </source>
</evidence>
<organism evidence="1 2">
    <name type="scientific">Favolaschia claudopus</name>
    <dbReference type="NCBI Taxonomy" id="2862362"/>
    <lineage>
        <taxon>Eukaryota</taxon>
        <taxon>Fungi</taxon>
        <taxon>Dikarya</taxon>
        <taxon>Basidiomycota</taxon>
        <taxon>Agaricomycotina</taxon>
        <taxon>Agaricomycetes</taxon>
        <taxon>Agaricomycetidae</taxon>
        <taxon>Agaricales</taxon>
        <taxon>Marasmiineae</taxon>
        <taxon>Mycenaceae</taxon>
        <taxon>Favolaschia</taxon>
    </lineage>
</organism>
<protein>
    <recommendedName>
        <fullName evidence="3">F-box domain-containing protein</fullName>
    </recommendedName>
</protein>